<reference evidence="1 2" key="1">
    <citation type="journal article" date="2011" name="Front. Microbiol.">
        <title>Genomic signatures of strain selection and enhancement in Bacillus atrophaeus var. globigii, a historical biowarfare simulant.</title>
        <authorList>
            <person name="Gibbons H.S."/>
            <person name="Broomall S.M."/>
            <person name="McNew L.A."/>
            <person name="Daligault H."/>
            <person name="Chapman C."/>
            <person name="Bruce D."/>
            <person name="Karavis M."/>
            <person name="Krepps M."/>
            <person name="McGregor P.A."/>
            <person name="Hong C."/>
            <person name="Park K.H."/>
            <person name="Akmal A."/>
            <person name="Feldman A."/>
            <person name="Lin J.S."/>
            <person name="Chang W.E."/>
            <person name="Higgs B.W."/>
            <person name="Demirev P."/>
            <person name="Lindquist J."/>
            <person name="Liem A."/>
            <person name="Fochler E."/>
            <person name="Read T.D."/>
            <person name="Tapia R."/>
            <person name="Johnson S."/>
            <person name="Bishop-Lilly K.A."/>
            <person name="Detter C."/>
            <person name="Han C."/>
            <person name="Sozhamannan S."/>
            <person name="Rosenzweig C.N."/>
            <person name="Skowronski E.W."/>
        </authorList>
    </citation>
    <scope>NUCLEOTIDE SEQUENCE [LARGE SCALE GENOMIC DNA]</scope>
    <source>
        <strain evidence="1 2">AIT1</strain>
    </source>
</reference>
<dbReference type="EMBL" id="PIPQ01000010">
    <property type="protein sequence ID" value="RUO37887.1"/>
    <property type="molecule type" value="Genomic_DNA"/>
</dbReference>
<dbReference type="InterPro" id="IPR008228">
    <property type="entry name" value="UCP006173"/>
</dbReference>
<organism evidence="1 2">
    <name type="scientific">Aliidiomarina taiwanensis</name>
    <dbReference type="NCBI Taxonomy" id="946228"/>
    <lineage>
        <taxon>Bacteria</taxon>
        <taxon>Pseudomonadati</taxon>
        <taxon>Pseudomonadota</taxon>
        <taxon>Gammaproteobacteria</taxon>
        <taxon>Alteromonadales</taxon>
        <taxon>Idiomarinaceae</taxon>
        <taxon>Aliidiomarina</taxon>
    </lineage>
</organism>
<dbReference type="PANTHER" id="PTHR37421:SF1">
    <property type="entry name" value="UPF0260 PROTEIN YCGN"/>
    <property type="match status" value="1"/>
</dbReference>
<keyword evidence="2" id="KW-1185">Reference proteome</keyword>
<name>A0A432WVX2_9GAMM</name>
<protein>
    <submittedName>
        <fullName evidence="1">Uncharacterized protein</fullName>
    </submittedName>
</protein>
<gene>
    <name evidence="1" type="ORF">CWE15_11030</name>
</gene>
<dbReference type="AlphaFoldDB" id="A0A432WVX2"/>
<proteinExistence type="predicted"/>
<dbReference type="PANTHER" id="PTHR37421">
    <property type="entry name" value="UPF0260 PROTEIN YCGN"/>
    <property type="match status" value="1"/>
</dbReference>
<dbReference type="Proteomes" id="UP000286976">
    <property type="component" value="Unassembled WGS sequence"/>
</dbReference>
<evidence type="ECO:0000313" key="2">
    <source>
        <dbReference type="Proteomes" id="UP000286976"/>
    </source>
</evidence>
<dbReference type="OrthoDB" id="9786855at2"/>
<sequence>MRELFWERYSLGELNKKEWEALCDNWLPETCAYRVVHRGEPLPKWHPLRTGNRNKMRKKGIKVSTYAVPAKQVPRRKKSQYIIARWQV</sequence>
<evidence type="ECO:0000313" key="1">
    <source>
        <dbReference type="EMBL" id="RUO37887.1"/>
    </source>
</evidence>
<dbReference type="RefSeq" id="WP_126758141.1">
    <property type="nucleotide sequence ID" value="NZ_PIPQ01000010.1"/>
</dbReference>
<comment type="caution">
    <text evidence="1">The sequence shown here is derived from an EMBL/GenBank/DDBJ whole genome shotgun (WGS) entry which is preliminary data.</text>
</comment>
<accession>A0A432WVX2</accession>